<gene>
    <name evidence="2" type="ORF">I553_10313</name>
</gene>
<proteinExistence type="predicted"/>
<organism evidence="2">
    <name type="scientific">Mycobacterium xenopi 4042</name>
    <dbReference type="NCBI Taxonomy" id="1299334"/>
    <lineage>
        <taxon>Bacteria</taxon>
        <taxon>Bacillati</taxon>
        <taxon>Actinomycetota</taxon>
        <taxon>Actinomycetes</taxon>
        <taxon>Mycobacteriales</taxon>
        <taxon>Mycobacteriaceae</taxon>
        <taxon>Mycobacterium</taxon>
    </lineage>
</organism>
<sequence length="75" mass="8451">MHVLMYLQAQHIDTDFYDELFAPGLTCLPMPHTRPAGTASSRSSSRRPAIHRRLPGGGRGAVHWQVWHTRARDAC</sequence>
<protein>
    <submittedName>
        <fullName evidence="2">Uncharacterized protein</fullName>
    </submittedName>
</protein>
<feature type="region of interest" description="Disordered" evidence="1">
    <location>
        <begin position="32"/>
        <end position="59"/>
    </location>
</feature>
<dbReference type="AlphaFoldDB" id="X7ZKC3"/>
<dbReference type="PATRIC" id="fig|1299334.3.peg.7926"/>
<accession>X7ZKC3</accession>
<comment type="caution">
    <text evidence="2">The sequence shown here is derived from an EMBL/GenBank/DDBJ whole genome shotgun (WGS) entry which is preliminary data.</text>
</comment>
<reference evidence="2" key="1">
    <citation type="submission" date="2014-01" db="EMBL/GenBank/DDBJ databases">
        <authorList>
            <person name="Brown-Elliot B."/>
            <person name="Wallace R."/>
            <person name="Lenaerts A."/>
            <person name="Ordway D."/>
            <person name="DeGroote M.A."/>
            <person name="Parker T."/>
            <person name="Sizemore C."/>
            <person name="Tallon L.J."/>
            <person name="Sadzewicz L.K."/>
            <person name="Sengamalay N."/>
            <person name="Fraser C.M."/>
            <person name="Hine E."/>
            <person name="Shefchek K.A."/>
            <person name="Das S.P."/>
            <person name="Tettelin H."/>
        </authorList>
    </citation>
    <scope>NUCLEOTIDE SEQUENCE [LARGE SCALE GENOMIC DNA]</scope>
    <source>
        <strain evidence="2">4042</strain>
    </source>
</reference>
<name>X7ZKC3_MYCXE</name>
<dbReference type="EMBL" id="JAOB01000073">
    <property type="protein sequence ID" value="EUA19158.1"/>
    <property type="molecule type" value="Genomic_DNA"/>
</dbReference>
<evidence type="ECO:0000313" key="2">
    <source>
        <dbReference type="EMBL" id="EUA19158.1"/>
    </source>
</evidence>
<evidence type="ECO:0000256" key="1">
    <source>
        <dbReference type="SAM" id="MobiDB-lite"/>
    </source>
</evidence>
<feature type="compositionally biased region" description="Basic residues" evidence="1">
    <location>
        <begin position="44"/>
        <end position="54"/>
    </location>
</feature>